<dbReference type="AlphaFoldDB" id="A0A2S7WIM5"/>
<proteinExistence type="predicted"/>
<keyword evidence="2" id="KW-1185">Reference proteome</keyword>
<organism evidence="1 2">
    <name type="scientific">Polaribacter glomeratus</name>
    <dbReference type="NCBI Taxonomy" id="102"/>
    <lineage>
        <taxon>Bacteria</taxon>
        <taxon>Pseudomonadati</taxon>
        <taxon>Bacteroidota</taxon>
        <taxon>Flavobacteriia</taxon>
        <taxon>Flavobacteriales</taxon>
        <taxon>Flavobacteriaceae</taxon>
    </lineage>
</organism>
<name>A0A2S7WIM5_9FLAO</name>
<gene>
    <name evidence="1" type="ORF">BTO16_16635</name>
</gene>
<dbReference type="RefSeq" id="WP_105022772.1">
    <property type="nucleotide sequence ID" value="NZ_MSCM01000002.1"/>
</dbReference>
<comment type="caution">
    <text evidence="1">The sequence shown here is derived from an EMBL/GenBank/DDBJ whole genome shotgun (WGS) entry which is preliminary data.</text>
</comment>
<evidence type="ECO:0000313" key="1">
    <source>
        <dbReference type="EMBL" id="PQJ77450.1"/>
    </source>
</evidence>
<protein>
    <recommendedName>
        <fullName evidence="3">Glutaminyl-tRNA synthetase</fullName>
    </recommendedName>
</protein>
<evidence type="ECO:0008006" key="3">
    <source>
        <dbReference type="Google" id="ProtNLM"/>
    </source>
</evidence>
<reference evidence="1 2" key="1">
    <citation type="submission" date="2016-12" db="EMBL/GenBank/DDBJ databases">
        <title>Trade-off between light-utilization and light-protection in marine flavobacteria.</title>
        <authorList>
            <person name="Kumagai Y."/>
            <person name="Yoshizawa S."/>
            <person name="Kogure K."/>
            <person name="Iwasaki W."/>
        </authorList>
    </citation>
    <scope>NUCLEOTIDE SEQUENCE [LARGE SCALE GENOMIC DNA]</scope>
    <source>
        <strain evidence="1 2">ATCC 43844</strain>
    </source>
</reference>
<sequence length="66" mass="7813">MKTYQSFEEISRDLKLLSLERQIALEELKMVKNDFEESLKPLSMIKNILTTFGKFGTLMLIKRVFK</sequence>
<accession>A0A2S7WIM5</accession>
<dbReference type="Proteomes" id="UP000239068">
    <property type="component" value="Unassembled WGS sequence"/>
</dbReference>
<evidence type="ECO:0000313" key="2">
    <source>
        <dbReference type="Proteomes" id="UP000239068"/>
    </source>
</evidence>
<dbReference type="EMBL" id="MSCM01000002">
    <property type="protein sequence ID" value="PQJ77450.1"/>
    <property type="molecule type" value="Genomic_DNA"/>
</dbReference>
<dbReference type="OrthoDB" id="1149272at2"/>